<feature type="compositionally biased region" description="Basic and acidic residues" evidence="1">
    <location>
        <begin position="256"/>
        <end position="266"/>
    </location>
</feature>
<sequence length="275" mass="31169">MTKISGSGDTNVFENVLKEFDNYFAPKVCIGIFRYTFFQRKQECGETVDEYVAALRVLANDCKFDNLQGQLIGDQVVMHTRDPAIQERLWINGDAELDDILAIVRKAELSSRSAKAVKTETKEFGEDTVNKIKYKELGRLKKEGGKNQQASKCDGQRCYRCDSSSHLAFYKYCPALKQKCADCGVIGYFARVCKKNKRNNTVKYVDGVSDNSSEDEDKINRITQGSKPIKKNYCTCARLLRVSIRIPEWEDSEAGGGDRGRRRDTLHTQQTLQAL</sequence>
<name>A0AAV7N3N5_PLEWA</name>
<dbReference type="PANTHER" id="PTHR33198">
    <property type="entry name" value="ANK_REP_REGION DOMAIN-CONTAINING PROTEIN-RELATED"/>
    <property type="match status" value="1"/>
</dbReference>
<protein>
    <recommendedName>
        <fullName evidence="4">Gag-like protein</fullName>
    </recommendedName>
</protein>
<proteinExistence type="predicted"/>
<dbReference type="Proteomes" id="UP001066276">
    <property type="component" value="Chromosome 9"/>
</dbReference>
<evidence type="ECO:0000256" key="1">
    <source>
        <dbReference type="SAM" id="MobiDB-lite"/>
    </source>
</evidence>
<keyword evidence="3" id="KW-1185">Reference proteome</keyword>
<feature type="region of interest" description="Disordered" evidence="1">
    <location>
        <begin position="251"/>
        <end position="275"/>
    </location>
</feature>
<evidence type="ECO:0008006" key="4">
    <source>
        <dbReference type="Google" id="ProtNLM"/>
    </source>
</evidence>
<reference evidence="2" key="1">
    <citation type="journal article" date="2022" name="bioRxiv">
        <title>Sequencing and chromosome-scale assembly of the giantPleurodeles waltlgenome.</title>
        <authorList>
            <person name="Brown T."/>
            <person name="Elewa A."/>
            <person name="Iarovenko S."/>
            <person name="Subramanian E."/>
            <person name="Araus A.J."/>
            <person name="Petzold A."/>
            <person name="Susuki M."/>
            <person name="Suzuki K.-i.T."/>
            <person name="Hayashi T."/>
            <person name="Toyoda A."/>
            <person name="Oliveira C."/>
            <person name="Osipova E."/>
            <person name="Leigh N.D."/>
            <person name="Simon A."/>
            <person name="Yun M.H."/>
        </authorList>
    </citation>
    <scope>NUCLEOTIDE SEQUENCE</scope>
    <source>
        <strain evidence="2">20211129_DDA</strain>
        <tissue evidence="2">Liver</tissue>
    </source>
</reference>
<gene>
    <name evidence="2" type="ORF">NDU88_006303</name>
</gene>
<evidence type="ECO:0000313" key="3">
    <source>
        <dbReference type="Proteomes" id="UP001066276"/>
    </source>
</evidence>
<organism evidence="2 3">
    <name type="scientific">Pleurodeles waltl</name>
    <name type="common">Iberian ribbed newt</name>
    <dbReference type="NCBI Taxonomy" id="8319"/>
    <lineage>
        <taxon>Eukaryota</taxon>
        <taxon>Metazoa</taxon>
        <taxon>Chordata</taxon>
        <taxon>Craniata</taxon>
        <taxon>Vertebrata</taxon>
        <taxon>Euteleostomi</taxon>
        <taxon>Amphibia</taxon>
        <taxon>Batrachia</taxon>
        <taxon>Caudata</taxon>
        <taxon>Salamandroidea</taxon>
        <taxon>Salamandridae</taxon>
        <taxon>Pleurodelinae</taxon>
        <taxon>Pleurodeles</taxon>
    </lineage>
</organism>
<evidence type="ECO:0000313" key="2">
    <source>
        <dbReference type="EMBL" id="KAJ1108933.1"/>
    </source>
</evidence>
<comment type="caution">
    <text evidence="2">The sequence shown here is derived from an EMBL/GenBank/DDBJ whole genome shotgun (WGS) entry which is preliminary data.</text>
</comment>
<accession>A0AAV7N3N5</accession>
<dbReference type="Gene3D" id="4.10.60.10">
    <property type="entry name" value="Zinc finger, CCHC-type"/>
    <property type="match status" value="1"/>
</dbReference>
<dbReference type="EMBL" id="JANPWB010000013">
    <property type="protein sequence ID" value="KAJ1108933.1"/>
    <property type="molecule type" value="Genomic_DNA"/>
</dbReference>
<dbReference type="AlphaFoldDB" id="A0AAV7N3N5"/>